<name>A0ACC1Z2D4_MELAZ</name>
<evidence type="ECO:0000313" key="2">
    <source>
        <dbReference type="Proteomes" id="UP001164539"/>
    </source>
</evidence>
<proteinExistence type="predicted"/>
<sequence length="296" mass="32860">MQFTCLIPWEIDRHGKRPLPFDASEEKKEDEVIFPGSTDPRQDERSSASAATSGDHRQPHGQGGQITSSQPTQDQGNIRRRHYRGVRQRPWGKWAAEIRDPKKAARVWLGTFDTAEAAAAAYDAAALKFKGSKAKLNFPERVTGADSGFFVSSGSNPGTVSLPQHFPISNIPPPQTLPYPLSHHPINPSSTLSYDQMFPNLFQYAQLLSSNDDNNFQYAAPSLYNYSQDQPFHSQSSSIIFSTPSMSSAMSQNQNQNPLEDEMFRFSSSSRMGSFSSASDSVEQEKDSLDDGDQKE</sequence>
<reference evidence="1 2" key="1">
    <citation type="journal article" date="2023" name="Science">
        <title>Complex scaffold remodeling in plant triterpene biosynthesis.</title>
        <authorList>
            <person name="De La Pena R."/>
            <person name="Hodgson H."/>
            <person name="Liu J.C."/>
            <person name="Stephenson M.J."/>
            <person name="Martin A.C."/>
            <person name="Owen C."/>
            <person name="Harkess A."/>
            <person name="Leebens-Mack J."/>
            <person name="Jimenez L.E."/>
            <person name="Osbourn A."/>
            <person name="Sattely E.S."/>
        </authorList>
    </citation>
    <scope>NUCLEOTIDE SEQUENCE [LARGE SCALE GENOMIC DNA]</scope>
    <source>
        <strain evidence="2">cv. JPN11</strain>
        <tissue evidence="1">Leaf</tissue>
    </source>
</reference>
<evidence type="ECO:0000313" key="1">
    <source>
        <dbReference type="EMBL" id="KAJ4729559.1"/>
    </source>
</evidence>
<accession>A0ACC1Z2D4</accession>
<protein>
    <submittedName>
        <fullName evidence="1">Ethylene-responsive transcription factor</fullName>
    </submittedName>
</protein>
<keyword evidence="2" id="KW-1185">Reference proteome</keyword>
<organism evidence="1 2">
    <name type="scientific">Melia azedarach</name>
    <name type="common">Chinaberry tree</name>
    <dbReference type="NCBI Taxonomy" id="155640"/>
    <lineage>
        <taxon>Eukaryota</taxon>
        <taxon>Viridiplantae</taxon>
        <taxon>Streptophyta</taxon>
        <taxon>Embryophyta</taxon>
        <taxon>Tracheophyta</taxon>
        <taxon>Spermatophyta</taxon>
        <taxon>Magnoliopsida</taxon>
        <taxon>eudicotyledons</taxon>
        <taxon>Gunneridae</taxon>
        <taxon>Pentapetalae</taxon>
        <taxon>rosids</taxon>
        <taxon>malvids</taxon>
        <taxon>Sapindales</taxon>
        <taxon>Meliaceae</taxon>
        <taxon>Melia</taxon>
    </lineage>
</organism>
<comment type="caution">
    <text evidence="1">The sequence shown here is derived from an EMBL/GenBank/DDBJ whole genome shotgun (WGS) entry which is preliminary data.</text>
</comment>
<dbReference type="EMBL" id="CM051394">
    <property type="protein sequence ID" value="KAJ4729559.1"/>
    <property type="molecule type" value="Genomic_DNA"/>
</dbReference>
<gene>
    <name evidence="1" type="ORF">OWV82_002324</name>
</gene>
<dbReference type="Proteomes" id="UP001164539">
    <property type="component" value="Chromosome 1"/>
</dbReference>